<evidence type="ECO:0000256" key="6">
    <source>
        <dbReference type="ARBA" id="ARBA00023040"/>
    </source>
</evidence>
<keyword evidence="14" id="KW-1185">Reference proteome</keyword>
<dbReference type="PRINTS" id="PR00245">
    <property type="entry name" value="OLFACTORYR"/>
</dbReference>
<dbReference type="Gene3D" id="1.20.1070.10">
    <property type="entry name" value="Rhodopsin 7-helix transmembrane proteins"/>
    <property type="match status" value="1"/>
</dbReference>
<evidence type="ECO:0000256" key="7">
    <source>
        <dbReference type="ARBA" id="ARBA00023136"/>
    </source>
</evidence>
<dbReference type="PROSITE" id="PS00237">
    <property type="entry name" value="G_PROTEIN_RECEP_F1_1"/>
    <property type="match status" value="1"/>
</dbReference>
<dbReference type="PANTHER" id="PTHR26450:SF104">
    <property type="entry name" value="OLFACTORY RECEPTOR"/>
    <property type="match status" value="1"/>
</dbReference>
<feature type="transmembrane region" description="Helical" evidence="11">
    <location>
        <begin position="83"/>
        <end position="105"/>
    </location>
</feature>
<dbReference type="CDD" id="cd15222">
    <property type="entry name" value="7tmA_OR51-like"/>
    <property type="match status" value="1"/>
</dbReference>
<keyword evidence="9 10" id="KW-0807">Transducer</keyword>
<feature type="transmembrane region" description="Helical" evidence="11">
    <location>
        <begin position="213"/>
        <end position="233"/>
    </location>
</feature>
<dbReference type="GO" id="GO:0004930">
    <property type="term" value="F:G protein-coupled receptor activity"/>
    <property type="evidence" value="ECO:0007669"/>
    <property type="project" value="UniProtKB-KW"/>
</dbReference>
<name>A0A151PG93_ALLMI</name>
<evidence type="ECO:0000256" key="8">
    <source>
        <dbReference type="ARBA" id="ARBA00023170"/>
    </source>
</evidence>
<keyword evidence="3 10" id="KW-0812">Transmembrane</keyword>
<evidence type="ECO:0000256" key="3">
    <source>
        <dbReference type="ARBA" id="ARBA00022692"/>
    </source>
</evidence>
<comment type="similarity">
    <text evidence="10">Belongs to the G-protein coupled receptor 1 family.</text>
</comment>
<evidence type="ECO:0000256" key="10">
    <source>
        <dbReference type="RuleBase" id="RU000688"/>
    </source>
</evidence>
<dbReference type="EMBL" id="AKHW03000280">
    <property type="protein sequence ID" value="KYO47964.1"/>
    <property type="molecule type" value="Genomic_DNA"/>
</dbReference>
<accession>A0A151PG93</accession>
<dbReference type="Proteomes" id="UP000050525">
    <property type="component" value="Unassembled WGS sequence"/>
</dbReference>
<feature type="domain" description="G-protein coupled receptors family 1 profile" evidence="12">
    <location>
        <begin position="1"/>
        <end position="234"/>
    </location>
</feature>
<dbReference type="SUPFAM" id="SSF81321">
    <property type="entry name" value="Family A G protein-coupled receptor-like"/>
    <property type="match status" value="1"/>
</dbReference>
<dbReference type="InterPro" id="IPR017452">
    <property type="entry name" value="GPCR_Rhodpsn_7TM"/>
</dbReference>
<dbReference type="PRINTS" id="PR00237">
    <property type="entry name" value="GPCRRHODOPSN"/>
</dbReference>
<dbReference type="PANTHER" id="PTHR26450">
    <property type="entry name" value="OLFACTORY RECEPTOR 56B1-RELATED"/>
    <property type="match status" value="1"/>
</dbReference>
<organism evidence="13 14">
    <name type="scientific">Alligator mississippiensis</name>
    <name type="common">American alligator</name>
    <dbReference type="NCBI Taxonomy" id="8496"/>
    <lineage>
        <taxon>Eukaryota</taxon>
        <taxon>Metazoa</taxon>
        <taxon>Chordata</taxon>
        <taxon>Craniata</taxon>
        <taxon>Vertebrata</taxon>
        <taxon>Euteleostomi</taxon>
        <taxon>Archelosauria</taxon>
        <taxon>Archosauria</taxon>
        <taxon>Crocodylia</taxon>
        <taxon>Alligatoridae</taxon>
        <taxon>Alligatorinae</taxon>
        <taxon>Alligator</taxon>
    </lineage>
</organism>
<dbReference type="InterPro" id="IPR000276">
    <property type="entry name" value="GPCR_Rhodpsn"/>
</dbReference>
<evidence type="ECO:0000313" key="13">
    <source>
        <dbReference type="EMBL" id="KYO47964.1"/>
    </source>
</evidence>
<evidence type="ECO:0000256" key="2">
    <source>
        <dbReference type="ARBA" id="ARBA00022606"/>
    </source>
</evidence>
<keyword evidence="8 10" id="KW-0675">Receptor</keyword>
<keyword evidence="5 11" id="KW-1133">Transmembrane helix</keyword>
<dbReference type="GO" id="GO:0071396">
    <property type="term" value="P:cellular response to lipid"/>
    <property type="evidence" value="ECO:0007669"/>
    <property type="project" value="UniProtKB-ARBA"/>
</dbReference>
<proteinExistence type="inferred from homology"/>
<keyword evidence="11" id="KW-1003">Cell membrane</keyword>
<evidence type="ECO:0000256" key="5">
    <source>
        <dbReference type="ARBA" id="ARBA00022989"/>
    </source>
</evidence>
<sequence length="254" mass="28533">MYFFLCMLAITDVGVCLSTLPTVLRVMLFNSREIKFDACLAQMFFIHCFSIMDSGVLLVMAFDRFVAIYNPLRYASILTNPRVTLIGVVLTVRSIALLLPLPVLLRRLPFCRSNVLAHAFCLHPNLIQLPCADTTVNSVYGLFVLLATFGLDSLSIVLSYVMIIKTVLSIASRKERLKVLNTCVSHICAVLIYYIPMIGLSLVYRFGKHASPLVHVLMANIYLLVPPMLNPIIYSIKTKQIRRGVWKMLSPKGC</sequence>
<keyword evidence="7 11" id="KW-0472">Membrane</keyword>
<dbReference type="PROSITE" id="PS50262">
    <property type="entry name" value="G_PROTEIN_RECEP_F1_2"/>
    <property type="match status" value="1"/>
</dbReference>
<reference evidence="13 14" key="1">
    <citation type="journal article" date="2012" name="Genome Biol.">
        <title>Sequencing three crocodilian genomes to illuminate the evolution of archosaurs and amniotes.</title>
        <authorList>
            <person name="St John J.A."/>
            <person name="Braun E.L."/>
            <person name="Isberg S.R."/>
            <person name="Miles L.G."/>
            <person name="Chong A.Y."/>
            <person name="Gongora J."/>
            <person name="Dalzell P."/>
            <person name="Moran C."/>
            <person name="Bed'hom B."/>
            <person name="Abzhanov A."/>
            <person name="Burgess S.C."/>
            <person name="Cooksey A.M."/>
            <person name="Castoe T.A."/>
            <person name="Crawford N.G."/>
            <person name="Densmore L.D."/>
            <person name="Drew J.C."/>
            <person name="Edwards S.V."/>
            <person name="Faircloth B.C."/>
            <person name="Fujita M.K."/>
            <person name="Greenwold M.J."/>
            <person name="Hoffmann F.G."/>
            <person name="Howard J.M."/>
            <person name="Iguchi T."/>
            <person name="Janes D.E."/>
            <person name="Khan S.Y."/>
            <person name="Kohno S."/>
            <person name="de Koning A.J."/>
            <person name="Lance S.L."/>
            <person name="McCarthy F.M."/>
            <person name="McCormack J.E."/>
            <person name="Merchant M.E."/>
            <person name="Peterson D.G."/>
            <person name="Pollock D.D."/>
            <person name="Pourmand N."/>
            <person name="Raney B.J."/>
            <person name="Roessler K.A."/>
            <person name="Sanford J.R."/>
            <person name="Sawyer R.H."/>
            <person name="Schmidt C.J."/>
            <person name="Triplett E.W."/>
            <person name="Tuberville T.D."/>
            <person name="Venegas-Anaya M."/>
            <person name="Howard J.T."/>
            <person name="Jarvis E.D."/>
            <person name="Guillette L.J.Jr."/>
            <person name="Glenn T.C."/>
            <person name="Green R.E."/>
            <person name="Ray D.A."/>
        </authorList>
    </citation>
    <scope>NUCLEOTIDE SEQUENCE [LARGE SCALE GENOMIC DNA]</scope>
    <source>
        <strain evidence="13">KSC_2009_1</strain>
    </source>
</reference>
<dbReference type="AlphaFoldDB" id="A0A151PG93"/>
<dbReference type="GO" id="GO:0004984">
    <property type="term" value="F:olfactory receptor activity"/>
    <property type="evidence" value="ECO:0007669"/>
    <property type="project" value="InterPro"/>
</dbReference>
<keyword evidence="4 11" id="KW-0552">Olfaction</keyword>
<dbReference type="GO" id="GO:0005886">
    <property type="term" value="C:plasma membrane"/>
    <property type="evidence" value="ECO:0007669"/>
    <property type="project" value="UniProtKB-SubCell"/>
</dbReference>
<evidence type="ECO:0000256" key="11">
    <source>
        <dbReference type="RuleBase" id="RU363047"/>
    </source>
</evidence>
<evidence type="ECO:0000313" key="14">
    <source>
        <dbReference type="Proteomes" id="UP000050525"/>
    </source>
</evidence>
<comment type="caution">
    <text evidence="13">The sequence shown here is derived from an EMBL/GenBank/DDBJ whole genome shotgun (WGS) entry which is preliminary data.</text>
</comment>
<dbReference type="Pfam" id="PF13853">
    <property type="entry name" value="7tm_4"/>
    <property type="match status" value="1"/>
</dbReference>
<feature type="transmembrane region" description="Helical" evidence="11">
    <location>
        <begin position="40"/>
        <end position="62"/>
    </location>
</feature>
<gene>
    <name evidence="13" type="ORF">Y1Q_0012762</name>
</gene>
<evidence type="ECO:0000259" key="12">
    <source>
        <dbReference type="PROSITE" id="PS50262"/>
    </source>
</evidence>
<dbReference type="eggNOG" id="ENOG502QVH7">
    <property type="taxonomic scope" value="Eukaryota"/>
</dbReference>
<keyword evidence="6 10" id="KW-0297">G-protein coupled receptor</keyword>
<keyword evidence="2 11" id="KW-0716">Sensory transduction</keyword>
<feature type="transmembrane region" description="Helical" evidence="11">
    <location>
        <begin position="184"/>
        <end position="207"/>
    </location>
</feature>
<evidence type="ECO:0000256" key="4">
    <source>
        <dbReference type="ARBA" id="ARBA00022725"/>
    </source>
</evidence>
<dbReference type="InterPro" id="IPR000725">
    <property type="entry name" value="Olfact_rcpt"/>
</dbReference>
<dbReference type="FunFam" id="1.20.1070.10:FF:000002">
    <property type="entry name" value="Olfactory receptor"/>
    <property type="match status" value="1"/>
</dbReference>
<evidence type="ECO:0000256" key="9">
    <source>
        <dbReference type="ARBA" id="ARBA00023224"/>
    </source>
</evidence>
<feature type="transmembrane region" description="Helical" evidence="11">
    <location>
        <begin position="139"/>
        <end position="163"/>
    </location>
</feature>
<dbReference type="InterPro" id="IPR050402">
    <property type="entry name" value="OR51/52/56-like"/>
</dbReference>
<protein>
    <recommendedName>
        <fullName evidence="11">Olfactory receptor</fullName>
    </recommendedName>
</protein>
<evidence type="ECO:0000256" key="1">
    <source>
        <dbReference type="ARBA" id="ARBA00004141"/>
    </source>
</evidence>
<comment type="subcellular location">
    <subcellularLocation>
        <location evidence="11">Cell membrane</location>
        <topology evidence="11">Multi-pass membrane protein</topology>
    </subcellularLocation>
    <subcellularLocation>
        <location evidence="1">Membrane</location>
        <topology evidence="1">Multi-pass membrane protein</topology>
    </subcellularLocation>
</comment>